<dbReference type="Pfam" id="PF02491">
    <property type="entry name" value="SHS2_FTSA"/>
    <property type="match status" value="1"/>
</dbReference>
<organism evidence="8 9">
    <name type="scientific">Blastomonas aquatica</name>
    <dbReference type="NCBI Taxonomy" id="1510276"/>
    <lineage>
        <taxon>Bacteria</taxon>
        <taxon>Pseudomonadati</taxon>
        <taxon>Pseudomonadota</taxon>
        <taxon>Alphaproteobacteria</taxon>
        <taxon>Sphingomonadales</taxon>
        <taxon>Sphingomonadaceae</taxon>
        <taxon>Blastomonas</taxon>
    </lineage>
</organism>
<dbReference type="InterPro" id="IPR050696">
    <property type="entry name" value="FtsA/MreB"/>
</dbReference>
<dbReference type="InterPro" id="IPR020823">
    <property type="entry name" value="Cell_div_FtsA"/>
</dbReference>
<dbReference type="HAMAP" id="MF_02033">
    <property type="entry name" value="FtsA"/>
    <property type="match status" value="1"/>
</dbReference>
<comment type="subcellular location">
    <subcellularLocation>
        <location evidence="5">Cell membrane</location>
        <topology evidence="5">Peripheral membrane protein</topology>
        <orientation evidence="5">Cytoplasmic side</orientation>
    </subcellularLocation>
    <text evidence="5">Localizes to the Z ring in an FtsZ-dependent manner. Targeted to the membrane through a conserved C-terminal amphipathic helix.</text>
</comment>
<proteinExistence type="inferred from homology"/>
<accession>A0ABQ1IR34</accession>
<evidence type="ECO:0000256" key="3">
    <source>
        <dbReference type="ARBA" id="ARBA00023136"/>
    </source>
</evidence>
<comment type="subunit">
    <text evidence="5">Self-interacts. Interacts with FtsZ.</text>
</comment>
<evidence type="ECO:0000313" key="8">
    <source>
        <dbReference type="EMBL" id="GGB50466.1"/>
    </source>
</evidence>
<evidence type="ECO:0000256" key="5">
    <source>
        <dbReference type="HAMAP-Rule" id="MF_02033"/>
    </source>
</evidence>
<dbReference type="Gene3D" id="3.30.1490.110">
    <property type="match status" value="1"/>
</dbReference>
<dbReference type="InterPro" id="IPR043129">
    <property type="entry name" value="ATPase_NBD"/>
</dbReference>
<dbReference type="RefSeq" id="WP_188512452.1">
    <property type="nucleotide sequence ID" value="NZ_BMGD01000001.1"/>
</dbReference>
<comment type="similarity">
    <text evidence="5 6">Belongs to the FtsA/MreB family.</text>
</comment>
<dbReference type="GO" id="GO:0051301">
    <property type="term" value="P:cell division"/>
    <property type="evidence" value="ECO:0007669"/>
    <property type="project" value="UniProtKB-KW"/>
</dbReference>
<keyword evidence="4 5" id="KW-0131">Cell cycle</keyword>
<dbReference type="CDD" id="cd24048">
    <property type="entry name" value="ASKHA_NBD_FtsA"/>
    <property type="match status" value="1"/>
</dbReference>
<evidence type="ECO:0000256" key="2">
    <source>
        <dbReference type="ARBA" id="ARBA00022618"/>
    </source>
</evidence>
<dbReference type="EMBL" id="BMGD01000001">
    <property type="protein sequence ID" value="GGB50466.1"/>
    <property type="molecule type" value="Genomic_DNA"/>
</dbReference>
<evidence type="ECO:0000256" key="1">
    <source>
        <dbReference type="ARBA" id="ARBA00022475"/>
    </source>
</evidence>
<dbReference type="NCBIfam" id="TIGR01174">
    <property type="entry name" value="ftsA"/>
    <property type="match status" value="1"/>
</dbReference>
<evidence type="ECO:0000256" key="4">
    <source>
        <dbReference type="ARBA" id="ARBA00023306"/>
    </source>
</evidence>
<evidence type="ECO:0000256" key="6">
    <source>
        <dbReference type="PIRNR" id="PIRNR003101"/>
    </source>
</evidence>
<comment type="caution">
    <text evidence="8">The sequence shown here is derived from an EMBL/GenBank/DDBJ whole genome shotgun (WGS) entry which is preliminary data.</text>
</comment>
<keyword evidence="3 5" id="KW-0472">Membrane</keyword>
<dbReference type="PANTHER" id="PTHR32432:SF4">
    <property type="entry name" value="CELL DIVISION PROTEIN FTSA"/>
    <property type="match status" value="1"/>
</dbReference>
<name>A0ABQ1IR34_9SPHN</name>
<evidence type="ECO:0000313" key="9">
    <source>
        <dbReference type="Proteomes" id="UP000614261"/>
    </source>
</evidence>
<keyword evidence="9" id="KW-1185">Reference proteome</keyword>
<reference evidence="9" key="1">
    <citation type="journal article" date="2019" name="Int. J. Syst. Evol. Microbiol.">
        <title>The Global Catalogue of Microorganisms (GCM) 10K type strain sequencing project: providing services to taxonomists for standard genome sequencing and annotation.</title>
        <authorList>
            <consortium name="The Broad Institute Genomics Platform"/>
            <consortium name="The Broad Institute Genome Sequencing Center for Infectious Disease"/>
            <person name="Wu L."/>
            <person name="Ma J."/>
        </authorList>
    </citation>
    <scope>NUCLEOTIDE SEQUENCE [LARGE SCALE GENOMIC DNA]</scope>
    <source>
        <strain evidence="9">CGMCC 1.12851</strain>
    </source>
</reference>
<keyword evidence="1 5" id="KW-1003">Cell membrane</keyword>
<comment type="function">
    <text evidence="5 6">Cell division protein that is involved in the assembly of the Z ring. May serve as a membrane anchor for the Z ring.</text>
</comment>
<dbReference type="Proteomes" id="UP000614261">
    <property type="component" value="Unassembled WGS sequence"/>
</dbReference>
<dbReference type="PIRSF" id="PIRSF003101">
    <property type="entry name" value="FtsA"/>
    <property type="match status" value="1"/>
</dbReference>
<evidence type="ECO:0000259" key="7">
    <source>
        <dbReference type="SMART" id="SM00842"/>
    </source>
</evidence>
<sequence length="438" mass="45607">MSGGKPRKGGPAVPRIEKTFGALDIGSSKVCAMIVGRTETGELLVLGTGQRASDGVKRGYITDMQATELAVREAVEQAERIAGLNIDHVHVSCTSGGLTSTIARVEIDLGGGRIDEDDVDHLLAAGRETIQPGGRMVLHAQPALYTLDGATGVKKPIGLHAERLGVDIHVVFADGAPVRNIDQTVAAAYLGVSGIVAAPIAAGTACLGEEERELGVALIEMGAAVTNISLYAGGMLVGLFTIPFGGADITDAIASAFGLRRAEAERIKCFHGAATSSPRDNHDMIDLRLPEEDSKLVGAGGRAPDDKHSISRAQLVSVIRQPLDYLIGEITKGLKELGFTGAQGQRIVLTGGCAELRGLADHMQVALGRTVRIGRPSGLAGLPDAHAGPAFATLAGLALFAADEPVDIRSIASSYQQVHRHSGAAVLQRLWRALVGNF</sequence>
<dbReference type="PANTHER" id="PTHR32432">
    <property type="entry name" value="CELL DIVISION PROTEIN FTSA-RELATED"/>
    <property type="match status" value="1"/>
</dbReference>
<dbReference type="InterPro" id="IPR003494">
    <property type="entry name" value="SHS2_FtsA"/>
</dbReference>
<dbReference type="Gene3D" id="3.30.420.40">
    <property type="match status" value="2"/>
</dbReference>
<dbReference type="Pfam" id="PF14450">
    <property type="entry name" value="FtsA"/>
    <property type="match status" value="1"/>
</dbReference>
<keyword evidence="2 5" id="KW-0132">Cell division</keyword>
<gene>
    <name evidence="5 8" type="primary">ftsA</name>
    <name evidence="8" type="ORF">GCM10010833_01420</name>
</gene>
<protein>
    <recommendedName>
        <fullName evidence="5 6">Cell division protein FtsA</fullName>
    </recommendedName>
</protein>
<dbReference type="SUPFAM" id="SSF53067">
    <property type="entry name" value="Actin-like ATPase domain"/>
    <property type="match status" value="2"/>
</dbReference>
<feature type="domain" description="SHS2" evidence="7">
    <location>
        <begin position="20"/>
        <end position="206"/>
    </location>
</feature>
<dbReference type="SMART" id="SM00842">
    <property type="entry name" value="FtsA"/>
    <property type="match status" value="1"/>
</dbReference>